<dbReference type="PANTHER" id="PTHR11614">
    <property type="entry name" value="PHOSPHOLIPASE-RELATED"/>
    <property type="match status" value="1"/>
</dbReference>
<accession>A0A839ESK9</accession>
<evidence type="ECO:0000259" key="1">
    <source>
        <dbReference type="Pfam" id="PF12146"/>
    </source>
</evidence>
<reference evidence="2 3" key="1">
    <citation type="submission" date="2020-07" db="EMBL/GenBank/DDBJ databases">
        <title>Genomic Encyclopedia of Type Strains, Phase IV (KMG-V): Genome sequencing to study the core and pangenomes of soil and plant-associated prokaryotes.</title>
        <authorList>
            <person name="Whitman W."/>
        </authorList>
    </citation>
    <scope>NUCLEOTIDE SEQUENCE [LARGE SCALE GENOMIC DNA]</scope>
    <source>
        <strain evidence="2 3">RH2WT43</strain>
    </source>
</reference>
<keyword evidence="3" id="KW-1185">Reference proteome</keyword>
<feature type="domain" description="Serine aminopeptidase S33" evidence="1">
    <location>
        <begin position="86"/>
        <end position="194"/>
    </location>
</feature>
<dbReference type="SUPFAM" id="SSF53474">
    <property type="entry name" value="alpha/beta-Hydrolases"/>
    <property type="match status" value="1"/>
</dbReference>
<dbReference type="InterPro" id="IPR051044">
    <property type="entry name" value="MAG_DAG_Lipase"/>
</dbReference>
<dbReference type="AlphaFoldDB" id="A0A839ESK9"/>
<protein>
    <submittedName>
        <fullName evidence="2">Pimeloyl-ACP methyl ester carboxylesterase</fullName>
    </submittedName>
</protein>
<organism evidence="2 3">
    <name type="scientific">Dokdonella fugitiva</name>
    <dbReference type="NCBI Taxonomy" id="328517"/>
    <lineage>
        <taxon>Bacteria</taxon>
        <taxon>Pseudomonadati</taxon>
        <taxon>Pseudomonadota</taxon>
        <taxon>Gammaproteobacteria</taxon>
        <taxon>Lysobacterales</taxon>
        <taxon>Rhodanobacteraceae</taxon>
        <taxon>Dokdonella</taxon>
    </lineage>
</organism>
<sequence>MATLVAARNSTIVRNIRFALLRAGFAFGSWLRPAATLRRAYRLFCTPLSVTRRRALATDTGGAALGSLAIGGEQVSLYTWGDPSAQPYVLLSHGWSSHATRFLPWIAPLREAGYAVVGFDQVGHGRSSGRRATLPDFAAVLAEIARRHGPSAAVIGHSLGGAATMLALADGLATGRAILIAPAADPIDAASRFGRFVGLNDYLTRHLFDEYEAKHPLRVATLQAHLKAPAIARPALIVHDLDDREVPWAEGERYARHWPGARLLTTTGLGHNRIADDRAVIDHALCFLRGEAIGERVVSSPNLPYGFA</sequence>
<dbReference type="Pfam" id="PF12146">
    <property type="entry name" value="Hydrolase_4"/>
    <property type="match status" value="1"/>
</dbReference>
<comment type="caution">
    <text evidence="2">The sequence shown here is derived from an EMBL/GenBank/DDBJ whole genome shotgun (WGS) entry which is preliminary data.</text>
</comment>
<dbReference type="InterPro" id="IPR022742">
    <property type="entry name" value="Hydrolase_4"/>
</dbReference>
<evidence type="ECO:0000313" key="3">
    <source>
        <dbReference type="Proteomes" id="UP000550401"/>
    </source>
</evidence>
<dbReference type="RefSeq" id="WP_182529796.1">
    <property type="nucleotide sequence ID" value="NZ_JACGXL010000001.1"/>
</dbReference>
<dbReference type="InterPro" id="IPR029058">
    <property type="entry name" value="AB_hydrolase_fold"/>
</dbReference>
<gene>
    <name evidence="2" type="ORF">FHW12_000936</name>
</gene>
<dbReference type="Proteomes" id="UP000550401">
    <property type="component" value="Unassembled WGS sequence"/>
</dbReference>
<name>A0A839ESK9_9GAMM</name>
<dbReference type="EMBL" id="JACGXL010000001">
    <property type="protein sequence ID" value="MBA8886745.1"/>
    <property type="molecule type" value="Genomic_DNA"/>
</dbReference>
<proteinExistence type="predicted"/>
<evidence type="ECO:0000313" key="2">
    <source>
        <dbReference type="EMBL" id="MBA8886745.1"/>
    </source>
</evidence>
<dbReference type="Gene3D" id="3.40.50.1820">
    <property type="entry name" value="alpha/beta hydrolase"/>
    <property type="match status" value="1"/>
</dbReference>